<dbReference type="PANTHER" id="PTHR43372:SF2">
    <property type="entry name" value="IP13792P"/>
    <property type="match status" value="1"/>
</dbReference>
<sequence length="555" mass="62185">MMDNEKNRKLNLLFNKTSIYAMKYGLKVIKWVVFWPISLSQKFKKHHKCPPIKNRLLLISAGELADEIRNKKVTCEEVIRTYIQRVQEVNPMLNCLVQDRFSDAVQEARAVDQMLATTSLTAEDLLKIKPLLGVPLTVKESIAVKGMSNNAARSTVEENIATEDAEIVRLLREAGAIPLLVSNTPELCMCWETFNPKIGRTNNPYDTRRTPGGSSGGEAALLGAGASVIGVASDIGGSLRLPAMFTGVYGHKPTPGFVSNSGHMPSSKDKMWDSYFTLGPMVRYAADLPLMLNTIISDKTKAAELRLHEDVDISQLKVYYTEDESTVNLLTDPVNSEIISAMRKAVLYLERKYSIRAKKVQIPGVKDVIKLTALVMGRMNGIQNIFQKDESNPDEWNSVTWEFMKSFCFQSSSSLLALLYGPVKSTVDNISESDYERLIEKKTKLMKDFEEMLGDNGVFLYPTFVDAAHTHYEIFHKIFNVAYLCLFNLLELPVTQCPLNLNSQGLPIGMQIAAGRRQDRLTFAVAKALEEEFSGWIPPQCAEVIKYKQNNTSLI</sequence>
<comment type="similarity">
    <text evidence="1">Belongs to the amidase family.</text>
</comment>
<protein>
    <recommendedName>
        <fullName evidence="3">Amidase domain-containing protein</fullName>
    </recommendedName>
</protein>
<dbReference type="InterPro" id="IPR036928">
    <property type="entry name" value="AS_sf"/>
</dbReference>
<dbReference type="AlphaFoldDB" id="A0A1B6DM41"/>
<feature type="domain" description="Amidase" evidence="3">
    <location>
        <begin position="77"/>
        <end position="521"/>
    </location>
</feature>
<dbReference type="InterPro" id="IPR023631">
    <property type="entry name" value="Amidase_dom"/>
</dbReference>
<feature type="active site" description="Charge relay system" evidence="2">
    <location>
        <position position="214"/>
    </location>
</feature>
<name>A0A1B6DM41_9HEMI</name>
<dbReference type="EMBL" id="GEDC01010553">
    <property type="protein sequence ID" value="JAS26745.1"/>
    <property type="molecule type" value="Transcribed_RNA"/>
</dbReference>
<feature type="active site" description="Acyl-ester intermediate" evidence="2">
    <location>
        <position position="238"/>
    </location>
</feature>
<dbReference type="Pfam" id="PF01425">
    <property type="entry name" value="Amidase"/>
    <property type="match status" value="1"/>
</dbReference>
<dbReference type="PROSITE" id="PS00571">
    <property type="entry name" value="AMIDASES"/>
    <property type="match status" value="1"/>
</dbReference>
<dbReference type="GO" id="GO:0012505">
    <property type="term" value="C:endomembrane system"/>
    <property type="evidence" value="ECO:0007669"/>
    <property type="project" value="TreeGrafter"/>
</dbReference>
<dbReference type="Gene3D" id="3.90.1300.10">
    <property type="entry name" value="Amidase signature (AS) domain"/>
    <property type="match status" value="1"/>
</dbReference>
<reference evidence="4" key="1">
    <citation type="submission" date="2015-12" db="EMBL/GenBank/DDBJ databases">
        <title>De novo transcriptome assembly of four potential Pierce s Disease insect vectors from Arizona vineyards.</title>
        <authorList>
            <person name="Tassone E.E."/>
        </authorList>
    </citation>
    <scope>NUCLEOTIDE SEQUENCE</scope>
</reference>
<dbReference type="SUPFAM" id="SSF75304">
    <property type="entry name" value="Amidase signature (AS) enzymes"/>
    <property type="match status" value="1"/>
</dbReference>
<gene>
    <name evidence="4" type="ORF">g.6959</name>
</gene>
<organism evidence="4">
    <name type="scientific">Clastoptera arizonana</name>
    <name type="common">Arizona spittle bug</name>
    <dbReference type="NCBI Taxonomy" id="38151"/>
    <lineage>
        <taxon>Eukaryota</taxon>
        <taxon>Metazoa</taxon>
        <taxon>Ecdysozoa</taxon>
        <taxon>Arthropoda</taxon>
        <taxon>Hexapoda</taxon>
        <taxon>Insecta</taxon>
        <taxon>Pterygota</taxon>
        <taxon>Neoptera</taxon>
        <taxon>Paraneoptera</taxon>
        <taxon>Hemiptera</taxon>
        <taxon>Auchenorrhyncha</taxon>
        <taxon>Cercopoidea</taxon>
        <taxon>Clastopteridae</taxon>
        <taxon>Clastoptera</taxon>
    </lineage>
</organism>
<evidence type="ECO:0000256" key="2">
    <source>
        <dbReference type="PIRSR" id="PIRSR001221-1"/>
    </source>
</evidence>
<proteinExistence type="inferred from homology"/>
<feature type="active site" description="Charge relay system" evidence="2">
    <location>
        <position position="139"/>
    </location>
</feature>
<evidence type="ECO:0000259" key="3">
    <source>
        <dbReference type="Pfam" id="PF01425"/>
    </source>
</evidence>
<evidence type="ECO:0000256" key="1">
    <source>
        <dbReference type="ARBA" id="ARBA00009199"/>
    </source>
</evidence>
<dbReference type="InterPro" id="IPR020556">
    <property type="entry name" value="Amidase_CS"/>
</dbReference>
<dbReference type="InterPro" id="IPR052739">
    <property type="entry name" value="FAAH2"/>
</dbReference>
<accession>A0A1B6DM41</accession>
<evidence type="ECO:0000313" key="4">
    <source>
        <dbReference type="EMBL" id="JAS26745.1"/>
    </source>
</evidence>
<dbReference type="PANTHER" id="PTHR43372">
    <property type="entry name" value="FATTY-ACID AMIDE HYDROLASE"/>
    <property type="match status" value="1"/>
</dbReference>